<dbReference type="InterPro" id="IPR005939">
    <property type="entry name" value="BLH_phosphatase-like"/>
</dbReference>
<dbReference type="AlphaFoldDB" id="A0A844XA25"/>
<dbReference type="RefSeq" id="WP_160484351.1">
    <property type="nucleotide sequence ID" value="NZ_WUBR01000001.1"/>
</dbReference>
<dbReference type="EMBL" id="WUBR01000001">
    <property type="protein sequence ID" value="MWV26680.1"/>
    <property type="molecule type" value="Genomic_DNA"/>
</dbReference>
<proteinExistence type="predicted"/>
<dbReference type="InterPro" id="IPR029021">
    <property type="entry name" value="Prot-tyrosine_phosphatase-like"/>
</dbReference>
<dbReference type="GO" id="GO:0016787">
    <property type="term" value="F:hydrolase activity"/>
    <property type="evidence" value="ECO:0007669"/>
    <property type="project" value="InterPro"/>
</dbReference>
<dbReference type="Proteomes" id="UP000461409">
    <property type="component" value="Unassembled WGS sequence"/>
</dbReference>
<organism evidence="2 3">
    <name type="scientific">Aurantiacibacter rhizosphaerae</name>
    <dbReference type="NCBI Taxonomy" id="2691582"/>
    <lineage>
        <taxon>Bacteria</taxon>
        <taxon>Pseudomonadati</taxon>
        <taxon>Pseudomonadota</taxon>
        <taxon>Alphaproteobacteria</taxon>
        <taxon>Sphingomonadales</taxon>
        <taxon>Erythrobacteraceae</taxon>
        <taxon>Aurantiacibacter</taxon>
    </lineage>
</organism>
<evidence type="ECO:0000313" key="2">
    <source>
        <dbReference type="EMBL" id="MWV26680.1"/>
    </source>
</evidence>
<evidence type="ECO:0000259" key="1">
    <source>
        <dbReference type="Pfam" id="PF04273"/>
    </source>
</evidence>
<reference evidence="2 3" key="2">
    <citation type="submission" date="2020-02" db="EMBL/GenBank/DDBJ databases">
        <title>Erythrobacter dongmakensis sp. nov., isolated from a tidal mudflat.</title>
        <authorList>
            <person name="Kim I.S."/>
        </authorList>
    </citation>
    <scope>NUCLEOTIDE SEQUENCE [LARGE SCALE GENOMIC DNA]</scope>
    <source>
        <strain evidence="2 3">GH3-10</strain>
    </source>
</reference>
<feature type="domain" description="Beta-lactamase hydrolase-like protein phosphatase-like" evidence="1">
    <location>
        <begin position="18"/>
        <end position="105"/>
    </location>
</feature>
<name>A0A844XA25_9SPHN</name>
<sequence length="163" mass="18160">MSAADPVDVRNWLRLSDRVTTSGALGSDDPARLAAIGTQRVIYLAMADHPEAVPDAAAAMASAGMAYAHIPVPWDAPEESHYIAFRQALESQDSPVHVHCIMNWRVAAFMYRWHQEQGMPEPEARAIMERVWSPTTSEEPHADKWARFIGLVPAETQQRRGET</sequence>
<gene>
    <name evidence="2" type="ORF">GRF63_02065</name>
</gene>
<keyword evidence="3" id="KW-1185">Reference proteome</keyword>
<evidence type="ECO:0000313" key="3">
    <source>
        <dbReference type="Proteomes" id="UP000461409"/>
    </source>
</evidence>
<comment type="caution">
    <text evidence="2">The sequence shown here is derived from an EMBL/GenBank/DDBJ whole genome shotgun (WGS) entry which is preliminary data.</text>
</comment>
<reference evidence="2 3" key="1">
    <citation type="submission" date="2019-12" db="EMBL/GenBank/DDBJ databases">
        <authorList>
            <person name="Lee S.D."/>
        </authorList>
    </citation>
    <scope>NUCLEOTIDE SEQUENCE [LARGE SCALE GENOMIC DNA]</scope>
    <source>
        <strain evidence="2 3">GH3-10</strain>
    </source>
</reference>
<dbReference type="SUPFAM" id="SSF52799">
    <property type="entry name" value="(Phosphotyrosine protein) phosphatases II"/>
    <property type="match status" value="1"/>
</dbReference>
<dbReference type="Pfam" id="PF04273">
    <property type="entry name" value="BLH_phosphatase"/>
    <property type="match status" value="1"/>
</dbReference>
<dbReference type="Gene3D" id="3.90.190.10">
    <property type="entry name" value="Protein tyrosine phosphatase superfamily"/>
    <property type="match status" value="1"/>
</dbReference>
<accession>A0A844XA25</accession>
<protein>
    <recommendedName>
        <fullName evidence="1">Beta-lactamase hydrolase-like protein phosphatase-like domain-containing protein</fullName>
    </recommendedName>
</protein>